<dbReference type="Gene3D" id="3.40.50.2300">
    <property type="match status" value="1"/>
</dbReference>
<dbReference type="AlphaFoldDB" id="W6M767"/>
<comment type="caution">
    <text evidence="4">The sequence shown here is derived from an EMBL/GenBank/DDBJ whole genome shotgun (WGS) entry which is preliminary data.</text>
</comment>
<evidence type="ECO:0000313" key="5">
    <source>
        <dbReference type="Proteomes" id="UP000035760"/>
    </source>
</evidence>
<dbReference type="InterPro" id="IPR001789">
    <property type="entry name" value="Sig_transdc_resp-reg_receiver"/>
</dbReference>
<evidence type="ECO:0000259" key="3">
    <source>
        <dbReference type="PROSITE" id="PS50110"/>
    </source>
</evidence>
<dbReference type="GO" id="GO:0000160">
    <property type="term" value="P:phosphorelay signal transduction system"/>
    <property type="evidence" value="ECO:0007669"/>
    <property type="project" value="InterPro"/>
</dbReference>
<name>W6M767_9GAMM</name>
<dbReference type="SMART" id="SM00448">
    <property type="entry name" value="REC"/>
    <property type="match status" value="1"/>
</dbReference>
<proteinExistence type="predicted"/>
<sequence>MPEEWGRDEDLHRSAFYPHRRSADPIRVLVVDDNLPNRVLVKSVLIGLQAEVVLAESGPAALAACQWHRFDLIVMDLMMPGMSGLETTQRLRAWQANPNRRVPIIGLTGTANEQQSAQWRTVGMNACFVKPISPALMRDIFRQWGVRDR</sequence>
<reference evidence="4" key="2">
    <citation type="submission" date="2014-03" db="EMBL/GenBank/DDBJ databases">
        <title>Candidatus Competibacter-lineage genomes retrieved from metagenomes reveal functional metabolic diversity.</title>
        <authorList>
            <person name="McIlroy S.J."/>
            <person name="Albertsen M."/>
            <person name="Andresen E.K."/>
            <person name="Saunders A.M."/>
            <person name="Kristiansen R."/>
            <person name="Stokholm-Bjerregaard M."/>
            <person name="Nielsen K.L."/>
            <person name="Nielsen P.H."/>
        </authorList>
    </citation>
    <scope>NUCLEOTIDE SEQUENCE</scope>
    <source>
        <strain evidence="4">Run_A_D11</strain>
    </source>
</reference>
<gene>
    <name evidence="4" type="ORF">BN873_650001</name>
</gene>
<dbReference type="STRING" id="1400863.BN873_650001"/>
<evidence type="ECO:0000313" key="4">
    <source>
        <dbReference type="EMBL" id="CDI03766.1"/>
    </source>
</evidence>
<keyword evidence="5" id="KW-1185">Reference proteome</keyword>
<evidence type="ECO:0000256" key="1">
    <source>
        <dbReference type="ARBA" id="ARBA00022553"/>
    </source>
</evidence>
<dbReference type="PROSITE" id="PS50110">
    <property type="entry name" value="RESPONSE_REGULATORY"/>
    <property type="match status" value="1"/>
</dbReference>
<reference evidence="4" key="1">
    <citation type="submission" date="2013-07" db="EMBL/GenBank/DDBJ databases">
        <authorList>
            <person name="McIlroy S."/>
        </authorList>
    </citation>
    <scope>NUCLEOTIDE SEQUENCE [LARGE SCALE GENOMIC DNA]</scope>
    <source>
        <strain evidence="4">Run_A_D11</strain>
    </source>
</reference>
<dbReference type="InterPro" id="IPR011006">
    <property type="entry name" value="CheY-like_superfamily"/>
</dbReference>
<evidence type="ECO:0000256" key="2">
    <source>
        <dbReference type="PROSITE-ProRule" id="PRU00169"/>
    </source>
</evidence>
<dbReference type="CDD" id="cd17546">
    <property type="entry name" value="REC_hyHK_CKI1_RcsC-like"/>
    <property type="match status" value="1"/>
</dbReference>
<protein>
    <recommendedName>
        <fullName evidence="3">Response regulatory domain-containing protein</fullName>
    </recommendedName>
</protein>
<accession>W6M767</accession>
<keyword evidence="1 2" id="KW-0597">Phosphoprotein</keyword>
<organism evidence="4 5">
    <name type="scientific">Candidatus Competibacter denitrificans Run_A_D11</name>
    <dbReference type="NCBI Taxonomy" id="1400863"/>
    <lineage>
        <taxon>Bacteria</taxon>
        <taxon>Pseudomonadati</taxon>
        <taxon>Pseudomonadota</taxon>
        <taxon>Gammaproteobacteria</taxon>
        <taxon>Candidatus Competibacteraceae</taxon>
        <taxon>Candidatus Competibacter</taxon>
    </lineage>
</organism>
<feature type="modified residue" description="4-aspartylphosphate" evidence="2">
    <location>
        <position position="76"/>
    </location>
</feature>
<dbReference type="EMBL" id="CBTJ020000075">
    <property type="protein sequence ID" value="CDI03766.1"/>
    <property type="molecule type" value="Genomic_DNA"/>
</dbReference>
<dbReference type="Pfam" id="PF00072">
    <property type="entry name" value="Response_reg"/>
    <property type="match status" value="1"/>
</dbReference>
<dbReference type="Proteomes" id="UP000035760">
    <property type="component" value="Unassembled WGS sequence"/>
</dbReference>
<dbReference type="PANTHER" id="PTHR45339:SF6">
    <property type="entry name" value="SENSORY HISTIDINE PROTEIN KINASE"/>
    <property type="match status" value="1"/>
</dbReference>
<dbReference type="SUPFAM" id="SSF52172">
    <property type="entry name" value="CheY-like"/>
    <property type="match status" value="1"/>
</dbReference>
<feature type="domain" description="Response regulatory" evidence="3">
    <location>
        <begin position="27"/>
        <end position="145"/>
    </location>
</feature>
<dbReference type="PANTHER" id="PTHR45339">
    <property type="entry name" value="HYBRID SIGNAL TRANSDUCTION HISTIDINE KINASE J"/>
    <property type="match status" value="1"/>
</dbReference>